<dbReference type="PANTHER" id="PTHR38850">
    <property type="entry name" value="CERATO-PLATANIN"/>
    <property type="match status" value="1"/>
</dbReference>
<dbReference type="PANTHER" id="PTHR38850:SF2">
    <property type="entry name" value="CERATO-PLATANIN"/>
    <property type="match status" value="1"/>
</dbReference>
<keyword evidence="5" id="KW-1185">Reference proteome</keyword>
<feature type="region of interest" description="Disordered" evidence="1">
    <location>
        <begin position="238"/>
        <end position="260"/>
    </location>
</feature>
<sequence length="531" mass="56827">MHHQLNTVPRAALVALLAARTAVAASGSVSATPHDSYSSSVGVLGCKINTNRVAYWPAPVDCTNICVRLSYGDRSVYLLRIDQSGGAHDVSYDAWNYLQTGSSATADPVDGGGVAMDYEDVDASFCADLLHTPGSKLPLSASNSMDFVASCLGDASSWVAQNHILYNVCDPLCSLGFDEPCTLDLATSNQPSCPHTLGLTTPMSPAAPVYNIQYPSGKAVDAVTGRCCGQRTGCRARGRRARRAARRPQQQHQQHHDRDHLCDHHEHHHVYAATLTWHLCPDQPVQPGNSVLFFFSCLVLLTLPVAAAAVVVVDNTRGGQQQQPRGLEPHGGCGGCVDRLAAGQLFFVPVVAVVLVGAVPIVFVVVVVAVLPVFAPVLPVSVLVPVLVPVLVLVPDRVADFCQAFVKQLGQQCKQFRRTVVVVVVVGCGGGGVVVIGNHGVGRHHACRGEVVAVCPVDPRHREHRRHRVGCAGRAQGQRRRLALDCDRVRCHPRCCCRRKPRSAGPRGCVDRLGAVAVGKTLFESYNNNDP</sequence>
<feature type="transmembrane region" description="Helical" evidence="2">
    <location>
        <begin position="377"/>
        <end position="395"/>
    </location>
</feature>
<feature type="chain" id="PRO_5007893081" description="Cerato-platanin" evidence="3">
    <location>
        <begin position="25"/>
        <end position="531"/>
    </location>
</feature>
<evidence type="ECO:0000256" key="2">
    <source>
        <dbReference type="SAM" id="Phobius"/>
    </source>
</evidence>
<dbReference type="Proteomes" id="UP000076874">
    <property type="component" value="Unassembled WGS sequence"/>
</dbReference>
<protein>
    <recommendedName>
        <fullName evidence="6">Cerato-platanin</fullName>
    </recommendedName>
</protein>
<evidence type="ECO:0000313" key="5">
    <source>
        <dbReference type="Proteomes" id="UP000076874"/>
    </source>
</evidence>
<gene>
    <name evidence="4" type="ORF">SPI_04599</name>
</gene>
<evidence type="ECO:0008006" key="6">
    <source>
        <dbReference type="Google" id="ProtNLM"/>
    </source>
</evidence>
<evidence type="ECO:0000256" key="3">
    <source>
        <dbReference type="SAM" id="SignalP"/>
    </source>
</evidence>
<dbReference type="OrthoDB" id="5370830at2759"/>
<proteinExistence type="predicted"/>
<keyword evidence="3" id="KW-0732">Signal</keyword>
<accession>A0A167UNB2</accession>
<feature type="signal peptide" evidence="3">
    <location>
        <begin position="1"/>
        <end position="24"/>
    </location>
</feature>
<feature type="transmembrane region" description="Helical" evidence="2">
    <location>
        <begin position="291"/>
        <end position="313"/>
    </location>
</feature>
<name>A0A167UNB2_9HYPO</name>
<evidence type="ECO:0000256" key="1">
    <source>
        <dbReference type="SAM" id="MobiDB-lite"/>
    </source>
</evidence>
<comment type="caution">
    <text evidence="4">The sequence shown here is derived from an EMBL/GenBank/DDBJ whole genome shotgun (WGS) entry which is preliminary data.</text>
</comment>
<keyword evidence="2" id="KW-0812">Transmembrane</keyword>
<feature type="transmembrane region" description="Helical" evidence="2">
    <location>
        <begin position="416"/>
        <end position="437"/>
    </location>
</feature>
<dbReference type="STRING" id="1081102.A0A167UNB2"/>
<organism evidence="4 5">
    <name type="scientific">Niveomyces insectorum RCEF 264</name>
    <dbReference type="NCBI Taxonomy" id="1081102"/>
    <lineage>
        <taxon>Eukaryota</taxon>
        <taxon>Fungi</taxon>
        <taxon>Dikarya</taxon>
        <taxon>Ascomycota</taxon>
        <taxon>Pezizomycotina</taxon>
        <taxon>Sordariomycetes</taxon>
        <taxon>Hypocreomycetidae</taxon>
        <taxon>Hypocreales</taxon>
        <taxon>Cordycipitaceae</taxon>
        <taxon>Niveomyces</taxon>
    </lineage>
</organism>
<feature type="transmembrane region" description="Helical" evidence="2">
    <location>
        <begin position="345"/>
        <end position="371"/>
    </location>
</feature>
<dbReference type="EMBL" id="AZHD01000007">
    <property type="protein sequence ID" value="OAA61740.1"/>
    <property type="molecule type" value="Genomic_DNA"/>
</dbReference>
<keyword evidence="2" id="KW-0472">Membrane</keyword>
<dbReference type="AlphaFoldDB" id="A0A167UNB2"/>
<keyword evidence="2" id="KW-1133">Transmembrane helix</keyword>
<evidence type="ECO:0000313" key="4">
    <source>
        <dbReference type="EMBL" id="OAA61740.1"/>
    </source>
</evidence>
<reference evidence="4 5" key="1">
    <citation type="journal article" date="2016" name="Genome Biol. Evol.">
        <title>Divergent and convergent evolution of fungal pathogenicity.</title>
        <authorList>
            <person name="Shang Y."/>
            <person name="Xiao G."/>
            <person name="Zheng P."/>
            <person name="Cen K."/>
            <person name="Zhan S."/>
            <person name="Wang C."/>
        </authorList>
    </citation>
    <scope>NUCLEOTIDE SEQUENCE [LARGE SCALE GENOMIC DNA]</scope>
    <source>
        <strain evidence="4 5">RCEF 264</strain>
    </source>
</reference>